<name>A0AA86RJ09_9EUKA</name>
<evidence type="ECO:0000313" key="4">
    <source>
        <dbReference type="Proteomes" id="UP001642409"/>
    </source>
</evidence>
<feature type="region of interest" description="Disordered" evidence="1">
    <location>
        <begin position="58"/>
        <end position="116"/>
    </location>
</feature>
<feature type="compositionally biased region" description="Low complexity" evidence="1">
    <location>
        <begin position="89"/>
        <end position="100"/>
    </location>
</feature>
<feature type="compositionally biased region" description="Basic and acidic residues" evidence="1">
    <location>
        <begin position="58"/>
        <end position="67"/>
    </location>
</feature>
<evidence type="ECO:0000256" key="1">
    <source>
        <dbReference type="SAM" id="MobiDB-lite"/>
    </source>
</evidence>
<feature type="compositionally biased region" description="Low complexity" evidence="1">
    <location>
        <begin position="107"/>
        <end position="116"/>
    </location>
</feature>
<dbReference type="AlphaFoldDB" id="A0AA86RJ09"/>
<reference evidence="2" key="1">
    <citation type="submission" date="2023-06" db="EMBL/GenBank/DDBJ databases">
        <authorList>
            <person name="Kurt Z."/>
        </authorList>
    </citation>
    <scope>NUCLEOTIDE SEQUENCE</scope>
</reference>
<organism evidence="2">
    <name type="scientific">Hexamita inflata</name>
    <dbReference type="NCBI Taxonomy" id="28002"/>
    <lineage>
        <taxon>Eukaryota</taxon>
        <taxon>Metamonada</taxon>
        <taxon>Diplomonadida</taxon>
        <taxon>Hexamitidae</taxon>
        <taxon>Hexamitinae</taxon>
        <taxon>Hexamita</taxon>
    </lineage>
</organism>
<dbReference type="CDD" id="cd14273">
    <property type="entry name" value="UBA_TAP-C_like"/>
    <property type="match status" value="1"/>
</dbReference>
<sequence length="124" mass="15001">MKTTDKEKQTEASENKINYMKNNITKFQEEMDTDYKTAQQYLQNAGEDYNNAVEQFQEDKKLQDKKQNKQVLESGKSERKKKQRKYQDNHQYNYQNQIYQQPPPVTNLQQNGNNNYQQQYIYPD</sequence>
<protein>
    <submittedName>
        <fullName evidence="3">Hypothetical_protein</fullName>
    </submittedName>
</protein>
<accession>A0AA86RJ09</accession>
<keyword evidence="4" id="KW-1185">Reference proteome</keyword>
<dbReference type="Proteomes" id="UP001642409">
    <property type="component" value="Unassembled WGS sequence"/>
</dbReference>
<gene>
    <name evidence="3" type="ORF">HINF_LOCUS28677</name>
    <name evidence="2" type="ORF">HINF_LOCUS60684</name>
</gene>
<dbReference type="EMBL" id="CATOUU010001118">
    <property type="protein sequence ID" value="CAI9973039.1"/>
    <property type="molecule type" value="Genomic_DNA"/>
</dbReference>
<dbReference type="EMBL" id="CAXDID020000091">
    <property type="protein sequence ID" value="CAL6022499.1"/>
    <property type="molecule type" value="Genomic_DNA"/>
</dbReference>
<comment type="caution">
    <text evidence="2">The sequence shown here is derived from an EMBL/GenBank/DDBJ whole genome shotgun (WGS) entry which is preliminary data.</text>
</comment>
<evidence type="ECO:0000313" key="2">
    <source>
        <dbReference type="EMBL" id="CAI9973039.1"/>
    </source>
</evidence>
<evidence type="ECO:0000313" key="3">
    <source>
        <dbReference type="EMBL" id="CAL6022499.1"/>
    </source>
</evidence>
<reference evidence="3 4" key="2">
    <citation type="submission" date="2024-07" db="EMBL/GenBank/DDBJ databases">
        <authorList>
            <person name="Akdeniz Z."/>
        </authorList>
    </citation>
    <scope>NUCLEOTIDE SEQUENCE [LARGE SCALE GENOMIC DNA]</scope>
</reference>
<proteinExistence type="predicted"/>